<protein>
    <submittedName>
        <fullName evidence="5">Phage-related repressor protein</fullName>
    </submittedName>
</protein>
<evidence type="ECO:0000313" key="5">
    <source>
        <dbReference type="EMBL" id="STO64308.1"/>
    </source>
</evidence>
<reference evidence="5 6" key="1">
    <citation type="submission" date="2018-06" db="EMBL/GenBank/DDBJ databases">
        <authorList>
            <consortium name="Pathogen Informatics"/>
            <person name="Doyle S."/>
        </authorList>
    </citation>
    <scope>NUCLEOTIDE SEQUENCE [LARGE SCALE GENOMIC DNA]</scope>
    <source>
        <strain evidence="5 6">NCTC10794</strain>
    </source>
</reference>
<dbReference type="Gene3D" id="1.10.260.40">
    <property type="entry name" value="lambda repressor-like DNA-binding domains"/>
    <property type="match status" value="1"/>
</dbReference>
<dbReference type="RefSeq" id="WP_181874573.1">
    <property type="nucleotide sequence ID" value="NZ_UGHH01000002.1"/>
</dbReference>
<dbReference type="Gene3D" id="2.10.109.10">
    <property type="entry name" value="Umud Fragment, subunit A"/>
    <property type="match status" value="1"/>
</dbReference>
<dbReference type="CDD" id="cd06529">
    <property type="entry name" value="S24_LexA-like"/>
    <property type="match status" value="1"/>
</dbReference>
<accession>A0A377I255</accession>
<dbReference type="AlphaFoldDB" id="A0A377I255"/>
<dbReference type="SUPFAM" id="SSF51306">
    <property type="entry name" value="LexA/Signal peptidase"/>
    <property type="match status" value="1"/>
</dbReference>
<dbReference type="InterPro" id="IPR010982">
    <property type="entry name" value="Lambda_DNA-bd_dom_sf"/>
</dbReference>
<dbReference type="Pfam" id="PF01381">
    <property type="entry name" value="HTH_3"/>
    <property type="match status" value="1"/>
</dbReference>
<dbReference type="PANTHER" id="PTHR40661:SF3">
    <property type="entry name" value="FELS-1 PROPHAGE TRANSCRIPTIONAL REGULATOR"/>
    <property type="match status" value="1"/>
</dbReference>
<sequence>MNTLGERIDWAMKEKELSRKQLANVLGISTMAVGDLINNKTQKPRNLLEIAEVLDVDANWLRTGEGNTNLVALIPENEIDDDNAISFDVLDVDASAGFGSSSDVVEVVSHIKFNTDQYYELFRGMNPDPIKIVSVKGDSMSPTFENFDLLFVDTSITYYDGDGIYIFTFDDHTFVKRIQKVGRTFNAISDNKHYGTWEIDGECTIHGKVKVHQSQKLNFLA</sequence>
<dbReference type="Proteomes" id="UP000254867">
    <property type="component" value="Unassembled WGS sequence"/>
</dbReference>
<dbReference type="CDD" id="cd00093">
    <property type="entry name" value="HTH_XRE"/>
    <property type="match status" value="1"/>
</dbReference>
<dbReference type="PROSITE" id="PS50943">
    <property type="entry name" value="HTH_CROC1"/>
    <property type="match status" value="1"/>
</dbReference>
<evidence type="ECO:0000313" key="6">
    <source>
        <dbReference type="Proteomes" id="UP000254867"/>
    </source>
</evidence>
<keyword evidence="2" id="KW-0238">DNA-binding</keyword>
<dbReference type="InterPro" id="IPR001387">
    <property type="entry name" value="Cro/C1-type_HTH"/>
</dbReference>
<evidence type="ECO:0000256" key="1">
    <source>
        <dbReference type="ARBA" id="ARBA00023015"/>
    </source>
</evidence>
<proteinExistence type="predicted"/>
<evidence type="ECO:0000256" key="2">
    <source>
        <dbReference type="ARBA" id="ARBA00023125"/>
    </source>
</evidence>
<keyword evidence="3" id="KW-0804">Transcription</keyword>
<dbReference type="Pfam" id="PF00717">
    <property type="entry name" value="Peptidase_S24"/>
    <property type="match status" value="1"/>
</dbReference>
<evidence type="ECO:0000256" key="3">
    <source>
        <dbReference type="ARBA" id="ARBA00023163"/>
    </source>
</evidence>
<name>A0A377I255_HAEPH</name>
<dbReference type="SUPFAM" id="SSF47413">
    <property type="entry name" value="lambda repressor-like DNA-binding domains"/>
    <property type="match status" value="1"/>
</dbReference>
<gene>
    <name evidence="5" type="primary">gpC1</name>
    <name evidence="5" type="ORF">NCTC10794_01371</name>
</gene>
<dbReference type="GO" id="GO:0003677">
    <property type="term" value="F:DNA binding"/>
    <property type="evidence" value="ECO:0007669"/>
    <property type="project" value="UniProtKB-KW"/>
</dbReference>
<evidence type="ECO:0000259" key="4">
    <source>
        <dbReference type="PROSITE" id="PS50943"/>
    </source>
</evidence>
<dbReference type="EMBL" id="UGHH01000002">
    <property type="protein sequence ID" value="STO64308.1"/>
    <property type="molecule type" value="Genomic_DNA"/>
</dbReference>
<keyword evidence="1" id="KW-0805">Transcription regulation</keyword>
<dbReference type="InterPro" id="IPR039418">
    <property type="entry name" value="LexA-like"/>
</dbReference>
<dbReference type="InterPro" id="IPR036286">
    <property type="entry name" value="LexA/Signal_pep-like_sf"/>
</dbReference>
<feature type="domain" description="HTH cro/C1-type" evidence="4">
    <location>
        <begin position="11"/>
        <end position="61"/>
    </location>
</feature>
<dbReference type="PANTHER" id="PTHR40661">
    <property type="match status" value="1"/>
</dbReference>
<dbReference type="SMART" id="SM00530">
    <property type="entry name" value="HTH_XRE"/>
    <property type="match status" value="1"/>
</dbReference>
<organism evidence="5 6">
    <name type="scientific">Haemophilus parahaemolyticus</name>
    <dbReference type="NCBI Taxonomy" id="735"/>
    <lineage>
        <taxon>Bacteria</taxon>
        <taxon>Pseudomonadati</taxon>
        <taxon>Pseudomonadota</taxon>
        <taxon>Gammaproteobacteria</taxon>
        <taxon>Pasteurellales</taxon>
        <taxon>Pasteurellaceae</taxon>
        <taxon>Haemophilus</taxon>
    </lineage>
</organism>
<dbReference type="InterPro" id="IPR015927">
    <property type="entry name" value="Peptidase_S24_S26A/B/C"/>
</dbReference>